<dbReference type="InterPro" id="IPR036514">
    <property type="entry name" value="SGNH_hydro_sf"/>
</dbReference>
<feature type="domain" description="Ricin B lectin" evidence="2">
    <location>
        <begin position="391"/>
        <end position="515"/>
    </location>
</feature>
<dbReference type="Gene3D" id="2.80.10.50">
    <property type="match status" value="4"/>
</dbReference>
<dbReference type="RefSeq" id="WP_344671867.1">
    <property type="nucleotide sequence ID" value="NZ_BAAAQN010000095.1"/>
</dbReference>
<gene>
    <name evidence="3" type="ORF">GCM10009839_89560</name>
</gene>
<feature type="domain" description="Ricin B lectin" evidence="2">
    <location>
        <begin position="265"/>
        <end position="389"/>
    </location>
</feature>
<feature type="signal peptide" evidence="1">
    <location>
        <begin position="1"/>
        <end position="28"/>
    </location>
</feature>
<dbReference type="SUPFAM" id="SSF50370">
    <property type="entry name" value="Ricin B-like lectins"/>
    <property type="match status" value="2"/>
</dbReference>
<dbReference type="Pfam" id="PF00652">
    <property type="entry name" value="Ricin_B_lectin"/>
    <property type="match status" value="2"/>
</dbReference>
<evidence type="ECO:0000313" key="4">
    <source>
        <dbReference type="Proteomes" id="UP001500751"/>
    </source>
</evidence>
<sequence length="517" mass="52216">MKKAVAPPLLVLAAALTAVVGTSGAVRAGTPARTLTAAAPSPAAVAPAAALRLEPFGDSITYGSHSSAGNGYRGPLWNELTAEGHPLDFVGSVEEGTMADADDEGHPGWRIDALQGLVSGSLGTYKPNVVTLMAGANDLIQNHDVANAPSRLSTLIDQITTADPGATVLVANLTVSTDPNVVAYRAAFNAAVPGIVAAKQSGGRHVAEVDMGAVAVSDLVSDGIHPNDGGYQKMADAWNQGIQTAAAAGWISAPVSLGAATASASGEVLSGLPGKCLDVNGGNSADGTSVQLWSCNHGTAQSWKVYSDGTLRALGKCLDATAGGTANGTKTQLYSCNGTGAQIWQPYNGGYRNLISGRCLDDPGSSATDGTQLQLWDCNAGANQRWGAAGVGPIMSGVTGKCLDDNGFANVNGTKAGLWSCNGTGAQQWVSHGTTLEAGSLCLDINGGGTGNSTLVQMWDCNGGGGQVWQPGANGSLVNPQSGRCLDDPGGSATDGVQLQIWDCNGTAAQRWTMPNS</sequence>
<dbReference type="CDD" id="cd23451">
    <property type="entry name" value="beta-trefoil_Ricin_laminarinase"/>
    <property type="match status" value="2"/>
</dbReference>
<proteinExistence type="predicted"/>
<dbReference type="Gene3D" id="3.40.50.1110">
    <property type="entry name" value="SGNH hydrolase"/>
    <property type="match status" value="1"/>
</dbReference>
<dbReference type="SUPFAM" id="SSF52266">
    <property type="entry name" value="SGNH hydrolase"/>
    <property type="match status" value="1"/>
</dbReference>
<accession>A0ABN2VJV1</accession>
<dbReference type="EMBL" id="BAAAQN010000095">
    <property type="protein sequence ID" value="GAA2064213.1"/>
    <property type="molecule type" value="Genomic_DNA"/>
</dbReference>
<dbReference type="Proteomes" id="UP001500751">
    <property type="component" value="Unassembled WGS sequence"/>
</dbReference>
<protein>
    <recommendedName>
        <fullName evidence="2">Ricin B lectin domain-containing protein</fullName>
    </recommendedName>
</protein>
<feature type="chain" id="PRO_5045704707" description="Ricin B lectin domain-containing protein" evidence="1">
    <location>
        <begin position="29"/>
        <end position="517"/>
    </location>
</feature>
<dbReference type="InterPro" id="IPR013830">
    <property type="entry name" value="SGNH_hydro"/>
</dbReference>
<dbReference type="CDD" id="cd01833">
    <property type="entry name" value="XynB_like"/>
    <property type="match status" value="1"/>
</dbReference>
<comment type="caution">
    <text evidence="3">The sequence shown here is derived from an EMBL/GenBank/DDBJ whole genome shotgun (WGS) entry which is preliminary data.</text>
</comment>
<dbReference type="InterPro" id="IPR000772">
    <property type="entry name" value="Ricin_B_lectin"/>
</dbReference>
<dbReference type="InterPro" id="IPR035992">
    <property type="entry name" value="Ricin_B-like_lectins"/>
</dbReference>
<organism evidence="3 4">
    <name type="scientific">Catenulispora yoronensis</name>
    <dbReference type="NCBI Taxonomy" id="450799"/>
    <lineage>
        <taxon>Bacteria</taxon>
        <taxon>Bacillati</taxon>
        <taxon>Actinomycetota</taxon>
        <taxon>Actinomycetes</taxon>
        <taxon>Catenulisporales</taxon>
        <taxon>Catenulisporaceae</taxon>
        <taxon>Catenulispora</taxon>
    </lineage>
</organism>
<dbReference type="InterPro" id="IPR051532">
    <property type="entry name" value="Ester_Hydrolysis_Enzymes"/>
</dbReference>
<reference evidence="3 4" key="1">
    <citation type="journal article" date="2019" name="Int. J. Syst. Evol. Microbiol.">
        <title>The Global Catalogue of Microorganisms (GCM) 10K type strain sequencing project: providing services to taxonomists for standard genome sequencing and annotation.</title>
        <authorList>
            <consortium name="The Broad Institute Genomics Platform"/>
            <consortium name="The Broad Institute Genome Sequencing Center for Infectious Disease"/>
            <person name="Wu L."/>
            <person name="Ma J."/>
        </authorList>
    </citation>
    <scope>NUCLEOTIDE SEQUENCE [LARGE SCALE GENOMIC DNA]</scope>
    <source>
        <strain evidence="3 4">JCM 16014</strain>
    </source>
</reference>
<dbReference type="PROSITE" id="PS50231">
    <property type="entry name" value="RICIN_B_LECTIN"/>
    <property type="match status" value="2"/>
</dbReference>
<dbReference type="PANTHER" id="PTHR30383:SF5">
    <property type="entry name" value="SGNH HYDROLASE-TYPE ESTERASE DOMAIN-CONTAINING PROTEIN"/>
    <property type="match status" value="1"/>
</dbReference>
<evidence type="ECO:0000256" key="1">
    <source>
        <dbReference type="SAM" id="SignalP"/>
    </source>
</evidence>
<dbReference type="SMART" id="SM00458">
    <property type="entry name" value="RICIN"/>
    <property type="match status" value="2"/>
</dbReference>
<evidence type="ECO:0000313" key="3">
    <source>
        <dbReference type="EMBL" id="GAA2064213.1"/>
    </source>
</evidence>
<keyword evidence="4" id="KW-1185">Reference proteome</keyword>
<keyword evidence="1" id="KW-0732">Signal</keyword>
<dbReference type="Pfam" id="PF13472">
    <property type="entry name" value="Lipase_GDSL_2"/>
    <property type="match status" value="1"/>
</dbReference>
<evidence type="ECO:0000259" key="2">
    <source>
        <dbReference type="SMART" id="SM00458"/>
    </source>
</evidence>
<name>A0ABN2VJV1_9ACTN</name>
<dbReference type="PANTHER" id="PTHR30383">
    <property type="entry name" value="THIOESTERASE 1/PROTEASE 1/LYSOPHOSPHOLIPASE L1"/>
    <property type="match status" value="1"/>
</dbReference>